<gene>
    <name evidence="3" type="ORF">K461DRAFT_323611</name>
</gene>
<evidence type="ECO:0000313" key="3">
    <source>
        <dbReference type="EMBL" id="KAF2150158.1"/>
    </source>
</evidence>
<keyword evidence="1" id="KW-0175">Coiled coil</keyword>
<keyword evidence="4" id="KW-1185">Reference proteome</keyword>
<sequence length="322" mass="37075">MPRFLVPRKHGPHRIAAIALYRALLRQTYAACDGPLAFLSHEQQIDLVLLIRHRFRHNIHLQSRRLLAQVFNHGWDALDALDGAVSSSTSPELRAHNKSRIIAHLSQSNTASLLSRLRTDFSSPPRRHPDPRAPIFPAPDAALKRRPLPFENLRPRVPGTIPRRHVPVLINANKFPMLRFGKPQPQALGGYIDSLTAQRGRRWTRVEEYEQHMKLGSREDEWDGLVGQGKEKDASWVTAGKMSLAEVMGAISKRDEASVRRAKWYLQIVDAEKMKADEERKERVMQRNKKAWERKRERYKAEGKVWLEQGTRKVPRLESTKS</sequence>
<organism evidence="3 4">
    <name type="scientific">Myriangium duriaei CBS 260.36</name>
    <dbReference type="NCBI Taxonomy" id="1168546"/>
    <lineage>
        <taxon>Eukaryota</taxon>
        <taxon>Fungi</taxon>
        <taxon>Dikarya</taxon>
        <taxon>Ascomycota</taxon>
        <taxon>Pezizomycotina</taxon>
        <taxon>Dothideomycetes</taxon>
        <taxon>Dothideomycetidae</taxon>
        <taxon>Myriangiales</taxon>
        <taxon>Myriangiaceae</taxon>
        <taxon>Myriangium</taxon>
    </lineage>
</organism>
<feature type="coiled-coil region" evidence="1">
    <location>
        <begin position="275"/>
        <end position="302"/>
    </location>
</feature>
<proteinExistence type="predicted"/>
<accession>A0A9P4IUE4</accession>
<comment type="caution">
    <text evidence="3">The sequence shown here is derived from an EMBL/GenBank/DDBJ whole genome shotgun (WGS) entry which is preliminary data.</text>
</comment>
<reference evidence="3" key="1">
    <citation type="journal article" date="2020" name="Stud. Mycol.">
        <title>101 Dothideomycetes genomes: a test case for predicting lifestyles and emergence of pathogens.</title>
        <authorList>
            <person name="Haridas S."/>
            <person name="Albert R."/>
            <person name="Binder M."/>
            <person name="Bloem J."/>
            <person name="Labutti K."/>
            <person name="Salamov A."/>
            <person name="Andreopoulos B."/>
            <person name="Baker S."/>
            <person name="Barry K."/>
            <person name="Bills G."/>
            <person name="Bluhm B."/>
            <person name="Cannon C."/>
            <person name="Castanera R."/>
            <person name="Culley D."/>
            <person name="Daum C."/>
            <person name="Ezra D."/>
            <person name="Gonzalez J."/>
            <person name="Henrissat B."/>
            <person name="Kuo A."/>
            <person name="Liang C."/>
            <person name="Lipzen A."/>
            <person name="Lutzoni F."/>
            <person name="Magnuson J."/>
            <person name="Mondo S."/>
            <person name="Nolan M."/>
            <person name="Ohm R."/>
            <person name="Pangilinan J."/>
            <person name="Park H.-J."/>
            <person name="Ramirez L."/>
            <person name="Alfaro M."/>
            <person name="Sun H."/>
            <person name="Tritt A."/>
            <person name="Yoshinaga Y."/>
            <person name="Zwiers L.-H."/>
            <person name="Turgeon B."/>
            <person name="Goodwin S."/>
            <person name="Spatafora J."/>
            <person name="Crous P."/>
            <person name="Grigoriev I."/>
        </authorList>
    </citation>
    <scope>NUCLEOTIDE SEQUENCE</scope>
    <source>
        <strain evidence="3">CBS 260.36</strain>
    </source>
</reference>
<protein>
    <submittedName>
        <fullName evidence="3">Uncharacterized protein</fullName>
    </submittedName>
</protein>
<dbReference type="AlphaFoldDB" id="A0A9P4IUE4"/>
<evidence type="ECO:0000313" key="4">
    <source>
        <dbReference type="Proteomes" id="UP000799439"/>
    </source>
</evidence>
<dbReference type="OrthoDB" id="3925971at2759"/>
<feature type="region of interest" description="Disordered" evidence="2">
    <location>
        <begin position="119"/>
        <end position="139"/>
    </location>
</feature>
<dbReference type="Proteomes" id="UP000799439">
    <property type="component" value="Unassembled WGS sequence"/>
</dbReference>
<dbReference type="EMBL" id="ML996090">
    <property type="protein sequence ID" value="KAF2150158.1"/>
    <property type="molecule type" value="Genomic_DNA"/>
</dbReference>
<name>A0A9P4IUE4_9PEZI</name>
<evidence type="ECO:0000256" key="2">
    <source>
        <dbReference type="SAM" id="MobiDB-lite"/>
    </source>
</evidence>
<evidence type="ECO:0000256" key="1">
    <source>
        <dbReference type="SAM" id="Coils"/>
    </source>
</evidence>